<feature type="domain" description="Glycosyl-hydrolase 97 catalytic" evidence="6">
    <location>
        <begin position="326"/>
        <end position="470"/>
    </location>
</feature>
<dbReference type="PANTHER" id="PTHR35803:SF2">
    <property type="entry name" value="RETAINING ALPHA-GALACTOSIDASE"/>
    <property type="match status" value="1"/>
</dbReference>
<comment type="subunit">
    <text evidence="2">Monomer.</text>
</comment>
<reference evidence="9 10" key="1">
    <citation type="submission" date="2016-10" db="EMBL/GenBank/DDBJ databases">
        <authorList>
            <person name="de Groot N.N."/>
        </authorList>
    </citation>
    <scope>NUCLEOTIDE SEQUENCE [LARGE SCALE GENOMIC DNA]</scope>
    <source>
        <strain evidence="9 10">DSM 25186</strain>
    </source>
</reference>
<dbReference type="Pfam" id="PF10566">
    <property type="entry name" value="Glyco_hydro_97"/>
    <property type="match status" value="1"/>
</dbReference>
<evidence type="ECO:0000313" key="10">
    <source>
        <dbReference type="Proteomes" id="UP000198510"/>
    </source>
</evidence>
<dbReference type="Proteomes" id="UP000198510">
    <property type="component" value="Unassembled WGS sequence"/>
</dbReference>
<proteinExistence type="predicted"/>
<dbReference type="Pfam" id="PF14508">
    <property type="entry name" value="GH97_N"/>
    <property type="match status" value="1"/>
</dbReference>
<evidence type="ECO:0000256" key="4">
    <source>
        <dbReference type="ARBA" id="ARBA00022837"/>
    </source>
</evidence>
<dbReference type="Pfam" id="PF14509">
    <property type="entry name" value="GH97_C"/>
    <property type="match status" value="1"/>
</dbReference>
<evidence type="ECO:0000259" key="8">
    <source>
        <dbReference type="Pfam" id="PF14509"/>
    </source>
</evidence>
<keyword evidence="3 9" id="KW-0378">Hydrolase</keyword>
<dbReference type="InterPro" id="IPR013785">
    <property type="entry name" value="Aldolase_TIM"/>
</dbReference>
<dbReference type="EMBL" id="FNFO01000001">
    <property type="protein sequence ID" value="SDJ89010.1"/>
    <property type="molecule type" value="Genomic_DNA"/>
</dbReference>
<dbReference type="InterPro" id="IPR029486">
    <property type="entry name" value="GH97_N"/>
</dbReference>
<gene>
    <name evidence="9" type="ORF">SAMN05421823_101345</name>
</gene>
<dbReference type="GO" id="GO:0030246">
    <property type="term" value="F:carbohydrate binding"/>
    <property type="evidence" value="ECO:0007669"/>
    <property type="project" value="InterPro"/>
</dbReference>
<dbReference type="Gene3D" id="2.60.40.1180">
    <property type="entry name" value="Golgi alpha-mannosidase II"/>
    <property type="match status" value="1"/>
</dbReference>
<dbReference type="Gene3D" id="3.20.20.70">
    <property type="entry name" value="Aldolase class I"/>
    <property type="match status" value="1"/>
</dbReference>
<dbReference type="PANTHER" id="PTHR35803">
    <property type="entry name" value="GLUCAN 1,4-ALPHA-GLUCOSIDASE SUSB-RELATED"/>
    <property type="match status" value="1"/>
</dbReference>
<keyword evidence="5" id="KW-0326">Glycosidase</keyword>
<name>A0A1G8XGY2_9BACT</name>
<keyword evidence="10" id="KW-1185">Reference proteome</keyword>
<evidence type="ECO:0000256" key="5">
    <source>
        <dbReference type="ARBA" id="ARBA00023295"/>
    </source>
</evidence>
<dbReference type="InterPro" id="IPR029483">
    <property type="entry name" value="GH97_C"/>
</dbReference>
<dbReference type="AlphaFoldDB" id="A0A1G8XGY2"/>
<dbReference type="RefSeq" id="WP_089678283.1">
    <property type="nucleotide sequence ID" value="NZ_FNFO01000001.1"/>
</dbReference>
<feature type="domain" description="Glycosyl-hydrolase 97 N-terminal" evidence="7">
    <location>
        <begin position="36"/>
        <end position="298"/>
    </location>
</feature>
<sequence>MMQRLKSPHAGGIFLLVFLMLWSCAPRTTAPSLWQLTSPDGRLRVQVDLSPVGQLSYRLWKQRQDSEVEILGRSPLGILRADQAFDSLHFVSGGDVTAHDASYQLRHGKRLQNRNHYQEHTLRFENTQGAQLEVVFRAYDDGIAFRYRFPEEDTALYTVQRELTGFKLPDGNAWMQPYDSSTAYAPAYERNYEGPFAVGTPAPLDDGWCFPALFEVNQHWVLLSEANLKQNFFASHLAQQADSGLYTVVPPESDEAFGYANAQAQWQLPWEMPWRVVMVGERLGDVVESNLISHVSDPSVVADPSWVEPGRASWAWWSGYLDHTNDTPEKLKRFIDFAQTMGWEYSLIDAGWDHRPGFDLADMAAYAAAHHVNLLLWYNSGGPTNRVQAGPRDLMYYPEMREKEFQRIAALGVKGVKIDFFGSDKQAFVQLYLDILRDAARHHLLVNFHGSTLPRGWSRTYPHLISMESVKGSEGYIYHADFEQKSPEHNTILPFTRNVVGPMDYTPVALSTQQVPHRTSYGFELALSVVFESGITHFADRPDVYLAQPDAVVAFLKRVPAAWDDTRLVAGYPGAEAIMARRKNDVWYVGGINGESTAKTLSVDLGFLDAGEYALQLIADGATHQQFTVTKRRVTRQSVEEVATLPVGGFVMTITPVAQ</sequence>
<evidence type="ECO:0000256" key="2">
    <source>
        <dbReference type="ARBA" id="ARBA00011245"/>
    </source>
</evidence>
<dbReference type="InterPro" id="IPR013780">
    <property type="entry name" value="Glyco_hydro_b"/>
</dbReference>
<evidence type="ECO:0000259" key="7">
    <source>
        <dbReference type="Pfam" id="PF14508"/>
    </source>
</evidence>
<evidence type="ECO:0000313" key="9">
    <source>
        <dbReference type="EMBL" id="SDJ89010.1"/>
    </source>
</evidence>
<dbReference type="STRING" id="1075417.SAMN05421823_101345"/>
<protein>
    <submittedName>
        <fullName evidence="9">Glycosyl-hydrolase 97 C-terminal, oligomerisation</fullName>
    </submittedName>
</protein>
<evidence type="ECO:0000259" key="6">
    <source>
        <dbReference type="Pfam" id="PF10566"/>
    </source>
</evidence>
<keyword evidence="4" id="KW-0106">Calcium</keyword>
<dbReference type="GO" id="GO:0016798">
    <property type="term" value="F:hydrolase activity, acting on glycosyl bonds"/>
    <property type="evidence" value="ECO:0007669"/>
    <property type="project" value="UniProtKB-KW"/>
</dbReference>
<organism evidence="9 10">
    <name type="scientific">Catalinimonas alkaloidigena</name>
    <dbReference type="NCBI Taxonomy" id="1075417"/>
    <lineage>
        <taxon>Bacteria</taxon>
        <taxon>Pseudomonadati</taxon>
        <taxon>Bacteroidota</taxon>
        <taxon>Cytophagia</taxon>
        <taxon>Cytophagales</taxon>
        <taxon>Catalimonadaceae</taxon>
        <taxon>Catalinimonas</taxon>
    </lineage>
</organism>
<feature type="domain" description="Glycosyl-hydrolase 97 C-terminal oligomerisation" evidence="8">
    <location>
        <begin position="562"/>
        <end position="654"/>
    </location>
</feature>
<dbReference type="Gene3D" id="2.70.98.10">
    <property type="match status" value="1"/>
</dbReference>
<evidence type="ECO:0000256" key="1">
    <source>
        <dbReference type="ARBA" id="ARBA00001913"/>
    </source>
</evidence>
<accession>A0A1G8XGY2</accession>
<dbReference type="InterPro" id="IPR052720">
    <property type="entry name" value="Glycosyl_hydrolase_97"/>
</dbReference>
<dbReference type="InterPro" id="IPR017853">
    <property type="entry name" value="GH"/>
</dbReference>
<comment type="cofactor">
    <cofactor evidence="1">
        <name>Ca(2+)</name>
        <dbReference type="ChEBI" id="CHEBI:29108"/>
    </cofactor>
</comment>
<dbReference type="OrthoDB" id="57532at2"/>
<dbReference type="InterPro" id="IPR019563">
    <property type="entry name" value="GH97_catalytic"/>
</dbReference>
<dbReference type="InterPro" id="IPR014718">
    <property type="entry name" value="GH-type_carb-bd"/>
</dbReference>
<evidence type="ECO:0000256" key="3">
    <source>
        <dbReference type="ARBA" id="ARBA00022801"/>
    </source>
</evidence>
<dbReference type="SUPFAM" id="SSF51445">
    <property type="entry name" value="(Trans)glycosidases"/>
    <property type="match status" value="1"/>
</dbReference>